<protein>
    <submittedName>
        <fullName evidence="3">Cyd operon protein YbgE</fullName>
    </submittedName>
</protein>
<evidence type="ECO:0000313" key="4">
    <source>
        <dbReference type="Proteomes" id="UP000241404"/>
    </source>
</evidence>
<accession>A0A2T3QPR8</accession>
<proteinExistence type="predicted"/>
<dbReference type="RefSeq" id="WP_036764122.1">
    <property type="nucleotide sequence ID" value="NZ_CP018297.1"/>
</dbReference>
<dbReference type="NCBIfam" id="TIGR02112">
    <property type="entry name" value="cyd_oper_ybgE"/>
    <property type="match status" value="1"/>
</dbReference>
<dbReference type="Proteomes" id="UP000251647">
    <property type="component" value="Unassembled WGS sequence"/>
</dbReference>
<evidence type="ECO:0000313" key="2">
    <source>
        <dbReference type="EMBL" id="PSU17895.1"/>
    </source>
</evidence>
<dbReference type="InterPro" id="IPR011846">
    <property type="entry name" value="Cyd_oper_YbgE"/>
</dbReference>
<evidence type="ECO:0000256" key="1">
    <source>
        <dbReference type="SAM" id="Phobius"/>
    </source>
</evidence>
<sequence length="103" mass="11294">MSNINSVITAVHAPLANLPVRILAFVMAVVTTGLVMWNPHQFADAIGGFGPVIAPAMIWSTCACMIHAMGFVPHKWYWKLLFTPVIALPVLAYILGLRLHLIM</sequence>
<dbReference type="Proteomes" id="UP000241404">
    <property type="component" value="Unassembled WGS sequence"/>
</dbReference>
<gene>
    <name evidence="2" type="ORF">CTM90_05185</name>
    <name evidence="3" type="ORF">NCTC11647_00861</name>
</gene>
<keyword evidence="1" id="KW-1133">Transmembrane helix</keyword>
<dbReference type="GeneID" id="93397317"/>
<dbReference type="Pfam" id="PF09600">
    <property type="entry name" value="Cyd_oper_YbgE"/>
    <property type="match status" value="1"/>
</dbReference>
<evidence type="ECO:0000313" key="3">
    <source>
        <dbReference type="EMBL" id="SPY27800.1"/>
    </source>
</evidence>
<feature type="transmembrane region" description="Helical" evidence="1">
    <location>
        <begin position="76"/>
        <end position="97"/>
    </location>
</feature>
<feature type="transmembrane region" description="Helical" evidence="1">
    <location>
        <begin position="49"/>
        <end position="70"/>
    </location>
</feature>
<dbReference type="AlphaFoldDB" id="A0A2T3QPR8"/>
<keyword evidence="1" id="KW-0812">Transmembrane</keyword>
<name>A0A2T3QPR8_PHODM</name>
<dbReference type="EMBL" id="PYMM01000002">
    <property type="protein sequence ID" value="PSU17895.1"/>
    <property type="molecule type" value="Genomic_DNA"/>
</dbReference>
<dbReference type="OrthoDB" id="5298003at2"/>
<dbReference type="EMBL" id="UATL01000001">
    <property type="protein sequence ID" value="SPY27800.1"/>
    <property type="molecule type" value="Genomic_DNA"/>
</dbReference>
<keyword evidence="1" id="KW-0472">Membrane</keyword>
<reference evidence="2 4" key="1">
    <citation type="submission" date="2018-03" db="EMBL/GenBank/DDBJ databases">
        <title>Whole genome sequencing of Histamine producing bacteria.</title>
        <authorList>
            <person name="Butler K."/>
        </authorList>
    </citation>
    <scope>NUCLEOTIDE SEQUENCE [LARGE SCALE GENOMIC DNA]</scope>
    <source>
        <strain evidence="2 4">BT-6</strain>
    </source>
</reference>
<reference evidence="3 5" key="2">
    <citation type="submission" date="2018-06" db="EMBL/GenBank/DDBJ databases">
        <authorList>
            <consortium name="Pathogen Informatics"/>
            <person name="Doyle S."/>
        </authorList>
    </citation>
    <scope>NUCLEOTIDE SEQUENCE [LARGE SCALE GENOMIC DNA]</scope>
    <source>
        <strain evidence="3 5">NCTC11647</strain>
    </source>
</reference>
<organism evidence="3 5">
    <name type="scientific">Photobacterium damselae</name>
    <dbReference type="NCBI Taxonomy" id="38293"/>
    <lineage>
        <taxon>Bacteria</taxon>
        <taxon>Pseudomonadati</taxon>
        <taxon>Pseudomonadota</taxon>
        <taxon>Gammaproteobacteria</taxon>
        <taxon>Vibrionales</taxon>
        <taxon>Vibrionaceae</taxon>
        <taxon>Photobacterium</taxon>
    </lineage>
</organism>
<evidence type="ECO:0000313" key="5">
    <source>
        <dbReference type="Proteomes" id="UP000251647"/>
    </source>
</evidence>
<feature type="transmembrane region" description="Helical" evidence="1">
    <location>
        <begin position="20"/>
        <end position="37"/>
    </location>
</feature>